<gene>
    <name evidence="2" type="ORF">FA13DRAFT_1789883</name>
</gene>
<dbReference type="AlphaFoldDB" id="A0A4Y7TIW0"/>
<evidence type="ECO:0000313" key="2">
    <source>
        <dbReference type="EMBL" id="TEB33429.1"/>
    </source>
</evidence>
<dbReference type="Pfam" id="PF00107">
    <property type="entry name" value="ADH_zinc_N"/>
    <property type="match status" value="1"/>
</dbReference>
<dbReference type="PANTHER" id="PTHR45348:SF2">
    <property type="entry name" value="ZINC-TYPE ALCOHOL DEHYDROGENASE-LIKE PROTEIN C2E1P3.01"/>
    <property type="match status" value="1"/>
</dbReference>
<dbReference type="Gene3D" id="3.90.180.10">
    <property type="entry name" value="Medium-chain alcohol dehydrogenases, catalytic domain"/>
    <property type="match status" value="1"/>
</dbReference>
<reference evidence="2 3" key="1">
    <citation type="journal article" date="2019" name="Nat. Ecol. Evol.">
        <title>Megaphylogeny resolves global patterns of mushroom evolution.</title>
        <authorList>
            <person name="Varga T."/>
            <person name="Krizsan K."/>
            <person name="Foldi C."/>
            <person name="Dima B."/>
            <person name="Sanchez-Garcia M."/>
            <person name="Sanchez-Ramirez S."/>
            <person name="Szollosi G.J."/>
            <person name="Szarkandi J.G."/>
            <person name="Papp V."/>
            <person name="Albert L."/>
            <person name="Andreopoulos W."/>
            <person name="Angelini C."/>
            <person name="Antonin V."/>
            <person name="Barry K.W."/>
            <person name="Bougher N.L."/>
            <person name="Buchanan P."/>
            <person name="Buyck B."/>
            <person name="Bense V."/>
            <person name="Catcheside P."/>
            <person name="Chovatia M."/>
            <person name="Cooper J."/>
            <person name="Damon W."/>
            <person name="Desjardin D."/>
            <person name="Finy P."/>
            <person name="Geml J."/>
            <person name="Haridas S."/>
            <person name="Hughes K."/>
            <person name="Justo A."/>
            <person name="Karasinski D."/>
            <person name="Kautmanova I."/>
            <person name="Kiss B."/>
            <person name="Kocsube S."/>
            <person name="Kotiranta H."/>
            <person name="LaButti K.M."/>
            <person name="Lechner B.E."/>
            <person name="Liimatainen K."/>
            <person name="Lipzen A."/>
            <person name="Lukacs Z."/>
            <person name="Mihaltcheva S."/>
            <person name="Morgado L.N."/>
            <person name="Niskanen T."/>
            <person name="Noordeloos M.E."/>
            <person name="Ohm R.A."/>
            <person name="Ortiz-Santana B."/>
            <person name="Ovrebo C."/>
            <person name="Racz N."/>
            <person name="Riley R."/>
            <person name="Savchenko A."/>
            <person name="Shiryaev A."/>
            <person name="Soop K."/>
            <person name="Spirin V."/>
            <person name="Szebenyi C."/>
            <person name="Tomsovsky M."/>
            <person name="Tulloss R.E."/>
            <person name="Uehling J."/>
            <person name="Grigoriev I.V."/>
            <person name="Vagvolgyi C."/>
            <person name="Papp T."/>
            <person name="Martin F.M."/>
            <person name="Miettinen O."/>
            <person name="Hibbett D.S."/>
            <person name="Nagy L.G."/>
        </authorList>
    </citation>
    <scope>NUCLEOTIDE SEQUENCE [LARGE SCALE GENOMIC DNA]</scope>
    <source>
        <strain evidence="2 3">FP101781</strain>
    </source>
</reference>
<dbReference type="Proteomes" id="UP000298030">
    <property type="component" value="Unassembled WGS sequence"/>
</dbReference>
<proteinExistence type="predicted"/>
<dbReference type="InterPro" id="IPR011032">
    <property type="entry name" value="GroES-like_sf"/>
</dbReference>
<dbReference type="CDD" id="cd08249">
    <property type="entry name" value="enoyl_reductase_like"/>
    <property type="match status" value="1"/>
</dbReference>
<dbReference type="SMART" id="SM00829">
    <property type="entry name" value="PKS_ER"/>
    <property type="match status" value="1"/>
</dbReference>
<name>A0A4Y7TIW0_COPMI</name>
<protein>
    <submittedName>
        <fullName evidence="2">GroES-like protein</fullName>
    </submittedName>
</protein>
<dbReference type="InterPro" id="IPR013154">
    <property type="entry name" value="ADH-like_N"/>
</dbReference>
<dbReference type="InterPro" id="IPR020843">
    <property type="entry name" value="ER"/>
</dbReference>
<dbReference type="InterPro" id="IPR013149">
    <property type="entry name" value="ADH-like_C"/>
</dbReference>
<evidence type="ECO:0000259" key="1">
    <source>
        <dbReference type="SMART" id="SM00829"/>
    </source>
</evidence>
<comment type="caution">
    <text evidence="2">The sequence shown here is derived from an EMBL/GenBank/DDBJ whole genome shotgun (WGS) entry which is preliminary data.</text>
</comment>
<dbReference type="InterPro" id="IPR047122">
    <property type="entry name" value="Trans-enoyl_RdTase-like"/>
</dbReference>
<dbReference type="Pfam" id="PF08240">
    <property type="entry name" value="ADH_N"/>
    <property type="match status" value="1"/>
</dbReference>
<dbReference type="SUPFAM" id="SSF51735">
    <property type="entry name" value="NAD(P)-binding Rossmann-fold domains"/>
    <property type="match status" value="1"/>
</dbReference>
<organism evidence="2 3">
    <name type="scientific">Coprinellus micaceus</name>
    <name type="common">Glistening ink-cap mushroom</name>
    <name type="synonym">Coprinus micaceus</name>
    <dbReference type="NCBI Taxonomy" id="71717"/>
    <lineage>
        <taxon>Eukaryota</taxon>
        <taxon>Fungi</taxon>
        <taxon>Dikarya</taxon>
        <taxon>Basidiomycota</taxon>
        <taxon>Agaricomycotina</taxon>
        <taxon>Agaricomycetes</taxon>
        <taxon>Agaricomycetidae</taxon>
        <taxon>Agaricales</taxon>
        <taxon>Agaricineae</taxon>
        <taxon>Psathyrellaceae</taxon>
        <taxon>Coprinellus</taxon>
    </lineage>
</organism>
<dbReference type="SUPFAM" id="SSF50129">
    <property type="entry name" value="GroES-like"/>
    <property type="match status" value="1"/>
</dbReference>
<dbReference type="InterPro" id="IPR036291">
    <property type="entry name" value="NAD(P)-bd_dom_sf"/>
</dbReference>
<dbReference type="GO" id="GO:0016651">
    <property type="term" value="F:oxidoreductase activity, acting on NAD(P)H"/>
    <property type="evidence" value="ECO:0007669"/>
    <property type="project" value="InterPro"/>
</dbReference>
<feature type="domain" description="Enoyl reductase (ER)" evidence="1">
    <location>
        <begin position="14"/>
        <end position="283"/>
    </location>
</feature>
<keyword evidence="3" id="KW-1185">Reference proteome</keyword>
<dbReference type="EMBL" id="QPFP01000012">
    <property type="protein sequence ID" value="TEB33429.1"/>
    <property type="molecule type" value="Genomic_DNA"/>
</dbReference>
<dbReference type="OrthoDB" id="3233595at2759"/>
<dbReference type="STRING" id="71717.A0A4Y7TIW0"/>
<dbReference type="Gene3D" id="3.40.50.720">
    <property type="entry name" value="NAD(P)-binding Rossmann-like Domain"/>
    <property type="match status" value="1"/>
</dbReference>
<dbReference type="PANTHER" id="PTHR45348">
    <property type="entry name" value="HYPOTHETICAL OXIDOREDUCTASE (EUROFUNG)"/>
    <property type="match status" value="1"/>
</dbReference>
<evidence type="ECO:0000313" key="3">
    <source>
        <dbReference type="Proteomes" id="UP000298030"/>
    </source>
</evidence>
<accession>A0A4Y7TIW0</accession>
<sequence length="348" mass="37088">MSTQKAFLLVEKQGHFELGTRPIPKPGKDEILVKIKSTALNPADLWVRKFGILYTEYPAVLGLDFSGDVVELGEGVTRFKVGDRVLLGGEFRSDYSGFQEYAISDAHTAALIPANLSYDDAATIPTALSTAYLGLYNDPLKGLGLQSFLTPGGEGAYAGQAIFVSTGSGSVGQVVLQMAKLSGFSFVVTTSSPHNAPYLKSLGATHVIDRTLPLPSLLAELEKIDALPKFEYAFDAYGRADTSLLQAMTVLVPGGKCVTVAPRVQFEVEDGKTLAKFSAEKHVKENVPHLRALLESGEATRLLESGKIKTQKADVLPGGLGGINGGLKRIENGQVSAVKLVVHVDETP</sequence>